<protein>
    <submittedName>
        <fullName evidence="1">Uncharacterized protein</fullName>
    </submittedName>
</protein>
<sequence>MAAEQIREPCGERDLEAYALAPPRGWILWILWIRASAVETRGEVLDESPVYLPPHTPRSCWPNVSCWLEFDRAPVRPHGGVQRPFYRRAGDGPLSGSLSQQIVQLHTSARVSQTERRPPRPRSRRCKVRRDVLGIVMPSA</sequence>
<evidence type="ECO:0000313" key="2">
    <source>
        <dbReference type="Proteomes" id="UP000314294"/>
    </source>
</evidence>
<dbReference type="EMBL" id="SRLO01000468">
    <property type="protein sequence ID" value="TNN55026.1"/>
    <property type="molecule type" value="Genomic_DNA"/>
</dbReference>
<organism evidence="1 2">
    <name type="scientific">Liparis tanakae</name>
    <name type="common">Tanaka's snailfish</name>
    <dbReference type="NCBI Taxonomy" id="230148"/>
    <lineage>
        <taxon>Eukaryota</taxon>
        <taxon>Metazoa</taxon>
        <taxon>Chordata</taxon>
        <taxon>Craniata</taxon>
        <taxon>Vertebrata</taxon>
        <taxon>Euteleostomi</taxon>
        <taxon>Actinopterygii</taxon>
        <taxon>Neopterygii</taxon>
        <taxon>Teleostei</taxon>
        <taxon>Neoteleostei</taxon>
        <taxon>Acanthomorphata</taxon>
        <taxon>Eupercaria</taxon>
        <taxon>Perciformes</taxon>
        <taxon>Cottioidei</taxon>
        <taxon>Cottales</taxon>
        <taxon>Liparidae</taxon>
        <taxon>Liparis</taxon>
    </lineage>
</organism>
<comment type="caution">
    <text evidence="1">The sequence shown here is derived from an EMBL/GenBank/DDBJ whole genome shotgun (WGS) entry which is preliminary data.</text>
</comment>
<dbReference type="Proteomes" id="UP000314294">
    <property type="component" value="Unassembled WGS sequence"/>
</dbReference>
<gene>
    <name evidence="1" type="ORF">EYF80_034732</name>
</gene>
<reference evidence="1 2" key="1">
    <citation type="submission" date="2019-03" db="EMBL/GenBank/DDBJ databases">
        <title>First draft genome of Liparis tanakae, snailfish: a comprehensive survey of snailfish specific genes.</title>
        <authorList>
            <person name="Kim W."/>
            <person name="Song I."/>
            <person name="Jeong J.-H."/>
            <person name="Kim D."/>
            <person name="Kim S."/>
            <person name="Ryu S."/>
            <person name="Song J.Y."/>
            <person name="Lee S.K."/>
        </authorList>
    </citation>
    <scope>NUCLEOTIDE SEQUENCE [LARGE SCALE GENOMIC DNA]</scope>
    <source>
        <tissue evidence="1">Muscle</tissue>
    </source>
</reference>
<name>A0A4Z2GND7_9TELE</name>
<dbReference type="AlphaFoldDB" id="A0A4Z2GND7"/>
<keyword evidence="2" id="KW-1185">Reference proteome</keyword>
<accession>A0A4Z2GND7</accession>
<proteinExistence type="predicted"/>
<evidence type="ECO:0000313" key="1">
    <source>
        <dbReference type="EMBL" id="TNN55026.1"/>
    </source>
</evidence>